<gene>
    <name evidence="1" type="ORF">TKK_016932</name>
</gene>
<protein>
    <submittedName>
        <fullName evidence="1">Uncharacterized protein</fullName>
    </submittedName>
</protein>
<accession>A0ABD2W3Y5</accession>
<proteinExistence type="predicted"/>
<dbReference type="Proteomes" id="UP001627154">
    <property type="component" value="Unassembled WGS sequence"/>
</dbReference>
<name>A0ABD2W3Y5_9HYME</name>
<dbReference type="EMBL" id="JBJJXI010000136">
    <property type="protein sequence ID" value="KAL3387839.1"/>
    <property type="molecule type" value="Genomic_DNA"/>
</dbReference>
<reference evidence="1 2" key="1">
    <citation type="journal article" date="2024" name="bioRxiv">
        <title>A reference genome for Trichogramma kaykai: A tiny desert-dwelling parasitoid wasp with competing sex-ratio distorters.</title>
        <authorList>
            <person name="Culotta J."/>
            <person name="Lindsey A.R."/>
        </authorList>
    </citation>
    <scope>NUCLEOTIDE SEQUENCE [LARGE SCALE GENOMIC DNA]</scope>
    <source>
        <strain evidence="1 2">KSX58</strain>
    </source>
</reference>
<evidence type="ECO:0000313" key="1">
    <source>
        <dbReference type="EMBL" id="KAL3387839.1"/>
    </source>
</evidence>
<dbReference type="AlphaFoldDB" id="A0ABD2W3Y5"/>
<keyword evidence="2" id="KW-1185">Reference proteome</keyword>
<evidence type="ECO:0000313" key="2">
    <source>
        <dbReference type="Proteomes" id="UP001627154"/>
    </source>
</evidence>
<organism evidence="1 2">
    <name type="scientific">Trichogramma kaykai</name>
    <dbReference type="NCBI Taxonomy" id="54128"/>
    <lineage>
        <taxon>Eukaryota</taxon>
        <taxon>Metazoa</taxon>
        <taxon>Ecdysozoa</taxon>
        <taxon>Arthropoda</taxon>
        <taxon>Hexapoda</taxon>
        <taxon>Insecta</taxon>
        <taxon>Pterygota</taxon>
        <taxon>Neoptera</taxon>
        <taxon>Endopterygota</taxon>
        <taxon>Hymenoptera</taxon>
        <taxon>Apocrita</taxon>
        <taxon>Proctotrupomorpha</taxon>
        <taxon>Chalcidoidea</taxon>
        <taxon>Trichogrammatidae</taxon>
        <taxon>Trichogramma</taxon>
    </lineage>
</organism>
<comment type="caution">
    <text evidence="1">The sequence shown here is derived from an EMBL/GenBank/DDBJ whole genome shotgun (WGS) entry which is preliminary data.</text>
</comment>
<sequence length="131" mass="15536">MYEENERVAMRASMVIKYRVLGYANARAATWGSREKKREREREPRSGRPRYIIHESNYCYNTKITVSEFGFSICTTPEYAEPRYYMRSTLRLQQAIHSNHSYCIRVEYNVCDWKLSILCPCPPPLPCSCQY</sequence>